<proteinExistence type="predicted"/>
<dbReference type="Pfam" id="PF01996">
    <property type="entry name" value="F420_ligase"/>
    <property type="match status" value="1"/>
</dbReference>
<evidence type="ECO:0000259" key="1">
    <source>
        <dbReference type="Pfam" id="PF01996"/>
    </source>
</evidence>
<name>A0ABY4D896_9SPIR</name>
<dbReference type="GO" id="GO:0016874">
    <property type="term" value="F:ligase activity"/>
    <property type="evidence" value="ECO:0007669"/>
    <property type="project" value="UniProtKB-KW"/>
</dbReference>
<dbReference type="RefSeq" id="WP_244771532.1">
    <property type="nucleotide sequence ID" value="NZ_CP094929.1"/>
</dbReference>
<evidence type="ECO:0000313" key="3">
    <source>
        <dbReference type="Proteomes" id="UP000829708"/>
    </source>
</evidence>
<sequence length="395" mass="43486">MSRLIGTYARAVRAPIISQGDDLENITVDCILAAAKNDGFELKDRDIIGVTESLLARSQGNYLDIEEIAEETRSVFADHFVVLFPILSRNRFSHILKGLAMSGRQITVMLSYPSDEVGNHLMDLDAMYKANLNPHTDVLSRQEFRKLFGHTFKHPFTGLDYIDLYMDLAVDNNIEVVLANDPLAALSYSKDVLVATIHDRKHLKNLLLNNGGNTIIGLDELATKQGKSGGYNPEFGLLGSNLAGNNRLKLFPRDAEQFCYAVQKKLFEKTGKTVEVLVYGDGAFKDPVGKIWELADPVVAPGFTAGLMGTPNEIKMKYIADNELVGLSQEEAQRQLKQKISQKGTNLLGQNASLGTTPRQLTDLLGTLCDLMSGSGDKGTPIIHIQGYFDNYASD</sequence>
<feature type="domain" description="Coenzyme F420:L-glutamate ligase-like" evidence="1">
    <location>
        <begin position="12"/>
        <end position="387"/>
    </location>
</feature>
<dbReference type="InterPro" id="IPR002847">
    <property type="entry name" value="F420-0_gamma-glut_ligase-dom"/>
</dbReference>
<organism evidence="2 3">
    <name type="scientific">Sphaerochaeta associata</name>
    <dbReference type="NCBI Taxonomy" id="1129264"/>
    <lineage>
        <taxon>Bacteria</taxon>
        <taxon>Pseudomonadati</taxon>
        <taxon>Spirochaetota</taxon>
        <taxon>Spirochaetia</taxon>
        <taxon>Spirochaetales</taxon>
        <taxon>Sphaerochaetaceae</taxon>
        <taxon>Sphaerochaeta</taxon>
    </lineage>
</organism>
<keyword evidence="3" id="KW-1185">Reference proteome</keyword>
<gene>
    <name evidence="2" type="ORF">MUG09_11300</name>
</gene>
<reference evidence="3" key="1">
    <citation type="journal article" date="2024" name="J Bioinform Genom">
        <title>Complete genome sequence of the type strain bacterium Sphaerochaeta associata GLS2t (VKM B-2742)t.</title>
        <authorList>
            <person name="Troshina O.Y."/>
            <person name="Tepeeva A.N."/>
            <person name="Arzamasceva V.O."/>
            <person name="Whitman W.B."/>
            <person name="Varghese N."/>
            <person name="Shapiro N."/>
            <person name="Woyke T."/>
            <person name="Kripides N.C."/>
            <person name="Vasilenko O.V."/>
        </authorList>
    </citation>
    <scope>NUCLEOTIDE SEQUENCE [LARGE SCALE GENOMIC DNA]</scope>
    <source>
        <strain evidence="3">GLS2T</strain>
    </source>
</reference>
<protein>
    <submittedName>
        <fullName evidence="2">Coenzyme F420-0:L-glutamate ligase</fullName>
    </submittedName>
</protein>
<dbReference type="EMBL" id="CP094929">
    <property type="protein sequence ID" value="UOM50140.1"/>
    <property type="molecule type" value="Genomic_DNA"/>
</dbReference>
<keyword evidence="2" id="KW-0436">Ligase</keyword>
<dbReference type="SUPFAM" id="SSF144010">
    <property type="entry name" value="CofE-like"/>
    <property type="match status" value="1"/>
</dbReference>
<evidence type="ECO:0000313" key="2">
    <source>
        <dbReference type="EMBL" id="UOM50140.1"/>
    </source>
</evidence>
<dbReference type="Gene3D" id="3.30.1330.100">
    <property type="entry name" value="CofE-like"/>
    <property type="match status" value="1"/>
</dbReference>
<dbReference type="Proteomes" id="UP000829708">
    <property type="component" value="Chromosome"/>
</dbReference>
<accession>A0ABY4D896</accession>